<evidence type="ECO:0000313" key="2">
    <source>
        <dbReference type="Proteomes" id="UP000757540"/>
    </source>
</evidence>
<gene>
    <name evidence="1" type="ORF">HDG69_000025</name>
</gene>
<name>A0ABX1ZXY2_9MICO</name>
<dbReference type="RefSeq" id="WP_171781765.1">
    <property type="nucleotide sequence ID" value="NZ_BAAAML010000002.1"/>
</dbReference>
<comment type="caution">
    <text evidence="1">The sequence shown here is derived from an EMBL/GenBank/DDBJ whole genome shotgun (WGS) entry which is preliminary data.</text>
</comment>
<dbReference type="Proteomes" id="UP000757540">
    <property type="component" value="Unassembled WGS sequence"/>
</dbReference>
<evidence type="ECO:0000313" key="1">
    <source>
        <dbReference type="EMBL" id="NOV95472.1"/>
    </source>
</evidence>
<organism evidence="1 2">
    <name type="scientific">Isoptericola halotolerans</name>
    <dbReference type="NCBI Taxonomy" id="300560"/>
    <lineage>
        <taxon>Bacteria</taxon>
        <taxon>Bacillati</taxon>
        <taxon>Actinomycetota</taxon>
        <taxon>Actinomycetes</taxon>
        <taxon>Micrococcales</taxon>
        <taxon>Promicromonosporaceae</taxon>
        <taxon>Isoptericola</taxon>
    </lineage>
</organism>
<proteinExistence type="predicted"/>
<sequence length="182" mass="20822">MGNTPRAVTAESFILVPHTVTDLEDFSAHHERYLVSIDAEPERAVSLWHERLRDNPYGSEGFLDLRYHGQELMAPELWDEVYGIWHSLVEIIDDFLATGTGSDLFPDQPVGIELKSHGRSAVFRVHEKSVTVDPEEFIPGVLHEAKRYFSWVALRIGSDETPVLERIESVGARFRREQHRST</sequence>
<reference evidence="1 2" key="1">
    <citation type="submission" date="2020-05" db="EMBL/GenBank/DDBJ databases">
        <title>Genomic Encyclopedia of Type Strains, Phase III (KMG-III): the genomes of soil and plant-associated and newly described type strains.</title>
        <authorList>
            <person name="Whitman W."/>
        </authorList>
    </citation>
    <scope>NUCLEOTIDE SEQUENCE [LARGE SCALE GENOMIC DNA]</scope>
    <source>
        <strain evidence="1 2">KCTC 19046</strain>
    </source>
</reference>
<accession>A0ABX1ZXY2</accession>
<protein>
    <submittedName>
        <fullName evidence="1">Uncharacterized protein</fullName>
    </submittedName>
</protein>
<keyword evidence="2" id="KW-1185">Reference proteome</keyword>
<dbReference type="EMBL" id="JABEZU010000001">
    <property type="protein sequence ID" value="NOV95472.1"/>
    <property type="molecule type" value="Genomic_DNA"/>
</dbReference>